<protein>
    <submittedName>
        <fullName evidence="12">Vomeronasal type-2 receptor 26-like</fullName>
    </submittedName>
</protein>
<comment type="subcellular location">
    <subcellularLocation>
        <location evidence="1">Cell membrane</location>
        <topology evidence="1">Multi-pass membrane protein</topology>
    </subcellularLocation>
</comment>
<proteinExistence type="predicted"/>
<evidence type="ECO:0000259" key="10">
    <source>
        <dbReference type="PROSITE" id="PS50259"/>
    </source>
</evidence>
<dbReference type="InterPro" id="IPR038550">
    <property type="entry name" value="GPCR_3_9-Cys_sf"/>
</dbReference>
<feature type="transmembrane region" description="Helical" evidence="9">
    <location>
        <begin position="46"/>
        <end position="69"/>
    </location>
</feature>
<gene>
    <name evidence="12 13" type="primary">LOC116410510</name>
</gene>
<feature type="domain" description="G-protein coupled receptors family 3 profile" evidence="10">
    <location>
        <begin position="44"/>
        <end position="308"/>
    </location>
</feature>
<dbReference type="RefSeq" id="XP_031757211.1">
    <property type="nucleotide sequence ID" value="XM_031901351.1"/>
</dbReference>
<feature type="transmembrane region" description="Helical" evidence="9">
    <location>
        <begin position="158"/>
        <end position="177"/>
    </location>
</feature>
<evidence type="ECO:0000313" key="13">
    <source>
        <dbReference type="Xenbase" id="XB-GENE-29096279"/>
    </source>
</evidence>
<reference evidence="12" key="1">
    <citation type="submission" date="2025-08" db="UniProtKB">
        <authorList>
            <consortium name="RefSeq"/>
        </authorList>
    </citation>
    <scope>IDENTIFICATION</scope>
    <source>
        <strain evidence="12">Nigerian</strain>
        <tissue evidence="12">Liver and blood</tissue>
    </source>
</reference>
<dbReference type="Pfam" id="PF00003">
    <property type="entry name" value="7tm_3"/>
    <property type="match status" value="1"/>
</dbReference>
<feature type="transmembrane region" description="Helical" evidence="9">
    <location>
        <begin position="264"/>
        <end position="286"/>
    </location>
</feature>
<evidence type="ECO:0000256" key="7">
    <source>
        <dbReference type="ARBA" id="ARBA00023180"/>
    </source>
</evidence>
<evidence type="ECO:0000313" key="11">
    <source>
        <dbReference type="Proteomes" id="UP000008143"/>
    </source>
</evidence>
<keyword evidence="5" id="KW-0675">Receptor</keyword>
<evidence type="ECO:0000256" key="4">
    <source>
        <dbReference type="ARBA" id="ARBA00022989"/>
    </source>
</evidence>
<keyword evidence="4 9" id="KW-1133">Transmembrane helix</keyword>
<evidence type="ECO:0000256" key="9">
    <source>
        <dbReference type="SAM" id="Phobius"/>
    </source>
</evidence>
<dbReference type="InterPro" id="IPR000337">
    <property type="entry name" value="GPCR_3"/>
</dbReference>
<evidence type="ECO:0000256" key="1">
    <source>
        <dbReference type="ARBA" id="ARBA00004651"/>
    </source>
</evidence>
<keyword evidence="11" id="KW-1185">Reference proteome</keyword>
<keyword evidence="5" id="KW-0297">G-protein coupled receptor</keyword>
<keyword evidence="8" id="KW-0807">Transducer</keyword>
<dbReference type="GeneID" id="116410510"/>
<keyword evidence="7" id="KW-0325">Glycoprotein</keyword>
<dbReference type="GO" id="GO:0005886">
    <property type="term" value="C:plasma membrane"/>
    <property type="evidence" value="ECO:0000318"/>
    <property type="project" value="GO_Central"/>
</dbReference>
<feature type="transmembrane region" description="Helical" evidence="9">
    <location>
        <begin position="238"/>
        <end position="258"/>
    </location>
</feature>
<dbReference type="GO" id="GO:0004930">
    <property type="term" value="F:G protein-coupled receptor activity"/>
    <property type="evidence" value="ECO:0000318"/>
    <property type="project" value="GO_Central"/>
</dbReference>
<dbReference type="PROSITE" id="PS50259">
    <property type="entry name" value="G_PROTEIN_RECEP_F3_4"/>
    <property type="match status" value="1"/>
</dbReference>
<organism evidence="11 12">
    <name type="scientific">Xenopus tropicalis</name>
    <name type="common">Western clawed frog</name>
    <name type="synonym">Silurana tropicalis</name>
    <dbReference type="NCBI Taxonomy" id="8364"/>
    <lineage>
        <taxon>Eukaryota</taxon>
        <taxon>Metazoa</taxon>
        <taxon>Chordata</taxon>
        <taxon>Craniata</taxon>
        <taxon>Vertebrata</taxon>
        <taxon>Euteleostomi</taxon>
        <taxon>Amphibia</taxon>
        <taxon>Batrachia</taxon>
        <taxon>Anura</taxon>
        <taxon>Pipoidea</taxon>
        <taxon>Pipidae</taxon>
        <taxon>Xenopodinae</taxon>
        <taxon>Xenopus</taxon>
        <taxon>Silurana</taxon>
    </lineage>
</organism>
<dbReference type="KEGG" id="xtr:116410510"/>
<dbReference type="PRINTS" id="PR00248">
    <property type="entry name" value="GPCRMGR"/>
</dbReference>
<feature type="transmembrane region" description="Helical" evidence="9">
    <location>
        <begin position="114"/>
        <end position="138"/>
    </location>
</feature>
<dbReference type="PROSITE" id="PS00981">
    <property type="entry name" value="G_PROTEIN_RECEP_F3_3"/>
    <property type="match status" value="1"/>
</dbReference>
<dbReference type="Gene3D" id="2.10.50.30">
    <property type="entry name" value="GPCR, family 3, nine cysteines domain"/>
    <property type="match status" value="1"/>
</dbReference>
<dbReference type="PRINTS" id="PR01176">
    <property type="entry name" value="GABABRECEPTR"/>
</dbReference>
<dbReference type="Xenbase" id="XB-GENE-29096279">
    <property type="gene designation" value="LOC116410510"/>
</dbReference>
<evidence type="ECO:0000256" key="6">
    <source>
        <dbReference type="ARBA" id="ARBA00023136"/>
    </source>
</evidence>
<evidence type="ECO:0000256" key="2">
    <source>
        <dbReference type="ARBA" id="ARBA00022475"/>
    </source>
</evidence>
<dbReference type="OMA" id="FSEMNTH"/>
<dbReference type="InterPro" id="IPR000068">
    <property type="entry name" value="GPCR_3_Ca_sens_rcpt-rel"/>
</dbReference>
<feature type="transmembrane region" description="Helical" evidence="9">
    <location>
        <begin position="81"/>
        <end position="102"/>
    </location>
</feature>
<dbReference type="InterPro" id="IPR017979">
    <property type="entry name" value="GPCR_3_CS"/>
</dbReference>
<sequence length="311" mass="34407">MTSRCSICSDTTDCMRCPEDQWSDETRIHCIPKVIEFLSYEESLGMALSSVSTVFSLLTVFVLCIFIRYRDTPLVKANNRSLSYLLLVALLLCFLCSFLFIGHPVLITCLIRQAIFGIIFSLCVSCIFAKTITVVIAFSATKPNSPLRKWVGSSIPNYMILGGSSIQTVICALWVIIYPSSPELNTKASKGKITVECKEASPAFLYVMLGFLGFLALLTLTVAFLARKLPDGFNETKLIAFSMLVFTSVWITFIPAYVSTVGKYTVAVEIFAIVSSSFGLLVCIFAPKCHIIILRPHQNTRDFLTGKTGKT</sequence>
<keyword evidence="6 9" id="KW-0472">Membrane</keyword>
<dbReference type="PANTHER" id="PTHR24061">
    <property type="entry name" value="CALCIUM-SENSING RECEPTOR-RELATED"/>
    <property type="match status" value="1"/>
</dbReference>
<dbReference type="PANTHER" id="PTHR24061:SF0">
    <property type="entry name" value="C-FAMILY ODORANT RECEPTOR OLFCT1"/>
    <property type="match status" value="1"/>
</dbReference>
<dbReference type="AlphaFoldDB" id="A0A8J1JKP8"/>
<accession>A0A8J1JKP8</accession>
<keyword evidence="2" id="KW-1003">Cell membrane</keyword>
<evidence type="ECO:0000256" key="5">
    <source>
        <dbReference type="ARBA" id="ARBA00023040"/>
    </source>
</evidence>
<evidence type="ECO:0000256" key="3">
    <source>
        <dbReference type="ARBA" id="ARBA00022692"/>
    </source>
</evidence>
<name>A0A8J1JKP8_XENTR</name>
<dbReference type="Proteomes" id="UP000008143">
    <property type="component" value="Chromosome 4"/>
</dbReference>
<dbReference type="OrthoDB" id="5984008at2759"/>
<feature type="transmembrane region" description="Helical" evidence="9">
    <location>
        <begin position="203"/>
        <end position="226"/>
    </location>
</feature>
<keyword evidence="3 9" id="KW-0812">Transmembrane</keyword>
<evidence type="ECO:0000313" key="12">
    <source>
        <dbReference type="RefSeq" id="XP_031757211.1"/>
    </source>
</evidence>
<dbReference type="InterPro" id="IPR017978">
    <property type="entry name" value="GPCR_3_C"/>
</dbReference>
<evidence type="ECO:0000256" key="8">
    <source>
        <dbReference type="ARBA" id="ARBA00023224"/>
    </source>
</evidence>
<dbReference type="AGR" id="Xenbase:XB-GENE-29096279"/>